<keyword evidence="7" id="KW-1185">Reference proteome</keyword>
<organism evidence="6 7">
    <name type="scientific">Xanthobacter agilis</name>
    <dbReference type="NCBI Taxonomy" id="47492"/>
    <lineage>
        <taxon>Bacteria</taxon>
        <taxon>Pseudomonadati</taxon>
        <taxon>Pseudomonadota</taxon>
        <taxon>Alphaproteobacteria</taxon>
        <taxon>Hyphomicrobiales</taxon>
        <taxon>Xanthobacteraceae</taxon>
        <taxon>Xanthobacter</taxon>
    </lineage>
</organism>
<dbReference type="EMBL" id="JAUSVY010000005">
    <property type="protein sequence ID" value="MDQ0505685.1"/>
    <property type="molecule type" value="Genomic_DNA"/>
</dbReference>
<comment type="caution">
    <text evidence="6">The sequence shown here is derived from an EMBL/GenBank/DDBJ whole genome shotgun (WGS) entry which is preliminary data.</text>
</comment>
<evidence type="ECO:0000313" key="6">
    <source>
        <dbReference type="EMBL" id="MDQ0505685.1"/>
    </source>
</evidence>
<dbReference type="Proteomes" id="UP001241747">
    <property type="component" value="Unassembled WGS sequence"/>
</dbReference>
<evidence type="ECO:0000256" key="5">
    <source>
        <dbReference type="SAM" id="Phobius"/>
    </source>
</evidence>
<comment type="subcellular location">
    <subcellularLocation>
        <location evidence="1">Endomembrane system</location>
        <topology evidence="1">Multi-pass membrane protein</topology>
    </subcellularLocation>
</comment>
<evidence type="ECO:0000256" key="4">
    <source>
        <dbReference type="ARBA" id="ARBA00023136"/>
    </source>
</evidence>
<sequence>MVPESEDQPITTRPNRIPWPPLLYGAALAAGLGLGWLVPLGWPPALADLPIRAGGGFVALVGLGLDLWAIVTLHRAATNILPHRGADKLVTHGPFALSRNPIYVGNMLLVLGIGIALLNAWLMASALLAACATDRLAARREDRHLAAKFGPAYAAYAARVPRWIGPRRIIPPPPAGPDRN</sequence>
<reference evidence="6 7" key="1">
    <citation type="submission" date="2023-07" db="EMBL/GenBank/DDBJ databases">
        <title>Genomic Encyclopedia of Type Strains, Phase IV (KMG-IV): sequencing the most valuable type-strain genomes for metagenomic binning, comparative biology and taxonomic classification.</title>
        <authorList>
            <person name="Goeker M."/>
        </authorList>
    </citation>
    <scope>NUCLEOTIDE SEQUENCE [LARGE SCALE GENOMIC DNA]</scope>
    <source>
        <strain evidence="6 7">DSM 3770</strain>
    </source>
</reference>
<evidence type="ECO:0000313" key="7">
    <source>
        <dbReference type="Proteomes" id="UP001241747"/>
    </source>
</evidence>
<evidence type="ECO:0000256" key="2">
    <source>
        <dbReference type="ARBA" id="ARBA00022692"/>
    </source>
</evidence>
<proteinExistence type="predicted"/>
<name>A0ABU0LEX1_XANAG</name>
<protein>
    <submittedName>
        <fullName evidence="6">Protein-S-isoprenylcysteine O-methyltransferase Ste14</fullName>
    </submittedName>
</protein>
<dbReference type="PANTHER" id="PTHR12714:SF24">
    <property type="entry name" value="SLR1182 PROTEIN"/>
    <property type="match status" value="1"/>
</dbReference>
<dbReference type="InterPro" id="IPR007318">
    <property type="entry name" value="Phopholipid_MeTrfase"/>
</dbReference>
<gene>
    <name evidence="6" type="ORF">QOZ94_002485</name>
</gene>
<keyword evidence="2 5" id="KW-0812">Transmembrane</keyword>
<feature type="transmembrane region" description="Helical" evidence="5">
    <location>
        <begin position="107"/>
        <end position="130"/>
    </location>
</feature>
<keyword evidence="4 5" id="KW-0472">Membrane</keyword>
<evidence type="ECO:0000256" key="3">
    <source>
        <dbReference type="ARBA" id="ARBA00022989"/>
    </source>
</evidence>
<feature type="transmembrane region" description="Helical" evidence="5">
    <location>
        <begin position="49"/>
        <end position="71"/>
    </location>
</feature>
<dbReference type="Gene3D" id="1.20.120.1630">
    <property type="match status" value="1"/>
</dbReference>
<accession>A0ABU0LEX1</accession>
<dbReference type="PANTHER" id="PTHR12714">
    <property type="entry name" value="PROTEIN-S ISOPRENYLCYSTEINE O-METHYLTRANSFERASE"/>
    <property type="match status" value="1"/>
</dbReference>
<feature type="transmembrane region" description="Helical" evidence="5">
    <location>
        <begin position="22"/>
        <end position="42"/>
    </location>
</feature>
<dbReference type="Pfam" id="PF04191">
    <property type="entry name" value="PEMT"/>
    <property type="match status" value="1"/>
</dbReference>
<dbReference type="RefSeq" id="WP_237345514.1">
    <property type="nucleotide sequence ID" value="NZ_JABWGX010000010.1"/>
</dbReference>
<keyword evidence="3 5" id="KW-1133">Transmembrane helix</keyword>
<evidence type="ECO:0000256" key="1">
    <source>
        <dbReference type="ARBA" id="ARBA00004127"/>
    </source>
</evidence>